<proteinExistence type="predicted"/>
<reference evidence="3" key="1">
    <citation type="journal article" date="2021" name="PeerJ">
        <title>Extensive microbial diversity within the chicken gut microbiome revealed by metagenomics and culture.</title>
        <authorList>
            <person name="Gilroy R."/>
            <person name="Ravi A."/>
            <person name="Getino M."/>
            <person name="Pursley I."/>
            <person name="Horton D.L."/>
            <person name="Alikhan N.F."/>
            <person name="Baker D."/>
            <person name="Gharbi K."/>
            <person name="Hall N."/>
            <person name="Watson M."/>
            <person name="Adriaenssens E.M."/>
            <person name="Foster-Nyarko E."/>
            <person name="Jarju S."/>
            <person name="Secka A."/>
            <person name="Antonio M."/>
            <person name="Oren A."/>
            <person name="Chaudhuri R.R."/>
            <person name="La Ragione R."/>
            <person name="Hildebrand F."/>
            <person name="Pallen M.J."/>
        </authorList>
    </citation>
    <scope>NUCLEOTIDE SEQUENCE</scope>
    <source>
        <strain evidence="3">Gambia15-2214</strain>
    </source>
</reference>
<evidence type="ECO:0000256" key="1">
    <source>
        <dbReference type="ARBA" id="ARBA00022448"/>
    </source>
</evidence>
<keyword evidence="2" id="KW-0472">Membrane</keyword>
<feature type="transmembrane region" description="Helical" evidence="2">
    <location>
        <begin position="61"/>
        <end position="81"/>
    </location>
</feature>
<protein>
    <submittedName>
        <fullName evidence="3">MATE family efflux transporter</fullName>
    </submittedName>
</protein>
<comment type="caution">
    <text evidence="3">The sequence shown here is derived from an EMBL/GenBank/DDBJ whole genome shotgun (WGS) entry which is preliminary data.</text>
</comment>
<keyword evidence="1" id="KW-0813">Transport</keyword>
<sequence length="467" mass="51167">MDSKYKFISRHLGPLSFYKRALFIALPVMGQLLIQNMVSLIDNFMVAGLGDIKMSGVNISGQINFIFLVLINTICLSGGIFMSQYNGAHNEKGMQQALRFKLIVGLTMGCLYTAICIIFPRPLLSLMVHGNTASEAIIAEGIRYMQFLSPSWIPAVIATSIGSSLREIGKVKTPLLISVAATIINTVFNWLLIYGNLGFPRLETMGAAIATVIARTAEMVIFIVYLVRYKPPFYFRITHFFKVNWTLFQSITKKSGFLLVSEMTWVVSETVTTALYNSRGGAEVVSGMAAGFALANLFFICFNGIGTVTGVILGGTLGAGNLEEARIQKNWIITGDLILGFMGTILGGFAVFLIPLVFGNLSPMARQVAAGLVLVNACYMPAWAYINGLFAVARTGGDTTMGAIIDFFANLFIVIPGMFALTFLTAMGPVMMYCVIKTTDAIKITIAVYWIKKERWLKNLTVQYEQT</sequence>
<evidence type="ECO:0000256" key="2">
    <source>
        <dbReference type="SAM" id="Phobius"/>
    </source>
</evidence>
<dbReference type="EMBL" id="JAHLFV010000113">
    <property type="protein sequence ID" value="MBU3849838.1"/>
    <property type="molecule type" value="Genomic_DNA"/>
</dbReference>
<feature type="transmembrane region" description="Helical" evidence="2">
    <location>
        <begin position="370"/>
        <end position="392"/>
    </location>
</feature>
<dbReference type="GO" id="GO:0005886">
    <property type="term" value="C:plasma membrane"/>
    <property type="evidence" value="ECO:0007669"/>
    <property type="project" value="TreeGrafter"/>
</dbReference>
<feature type="transmembrane region" description="Helical" evidence="2">
    <location>
        <begin position="175"/>
        <end position="193"/>
    </location>
</feature>
<feature type="transmembrane region" description="Helical" evidence="2">
    <location>
        <begin position="404"/>
        <end position="424"/>
    </location>
</feature>
<feature type="transmembrane region" description="Helical" evidence="2">
    <location>
        <begin position="288"/>
        <end position="317"/>
    </location>
</feature>
<gene>
    <name evidence="3" type="ORF">IAA16_04665</name>
</gene>
<reference evidence="3" key="2">
    <citation type="submission" date="2021-04" db="EMBL/GenBank/DDBJ databases">
        <authorList>
            <person name="Gilroy R."/>
        </authorList>
    </citation>
    <scope>NUCLEOTIDE SEQUENCE</scope>
    <source>
        <strain evidence="3">Gambia15-2214</strain>
    </source>
</reference>
<organism evidence="3 4">
    <name type="scientific">Candidatus Treponema excrementipullorum</name>
    <dbReference type="NCBI Taxonomy" id="2838768"/>
    <lineage>
        <taxon>Bacteria</taxon>
        <taxon>Pseudomonadati</taxon>
        <taxon>Spirochaetota</taxon>
        <taxon>Spirochaetia</taxon>
        <taxon>Spirochaetales</taxon>
        <taxon>Treponemataceae</taxon>
        <taxon>Treponema</taxon>
    </lineage>
</organism>
<name>A0A9E2L311_9SPIR</name>
<dbReference type="AlphaFoldDB" id="A0A9E2L311"/>
<dbReference type="GO" id="GO:0042910">
    <property type="term" value="F:xenobiotic transmembrane transporter activity"/>
    <property type="evidence" value="ECO:0007669"/>
    <property type="project" value="InterPro"/>
</dbReference>
<dbReference type="InterPro" id="IPR002528">
    <property type="entry name" value="MATE_fam"/>
</dbReference>
<keyword evidence="2" id="KW-0812">Transmembrane</keyword>
<keyword evidence="2" id="KW-1133">Transmembrane helix</keyword>
<feature type="transmembrane region" description="Helical" evidence="2">
    <location>
        <begin position="144"/>
        <end position="163"/>
    </location>
</feature>
<evidence type="ECO:0000313" key="3">
    <source>
        <dbReference type="EMBL" id="MBU3849838.1"/>
    </source>
</evidence>
<dbReference type="PANTHER" id="PTHR43298:SF2">
    <property type="entry name" value="FMN_FAD EXPORTER YEEO-RELATED"/>
    <property type="match status" value="1"/>
</dbReference>
<feature type="transmembrane region" description="Helical" evidence="2">
    <location>
        <begin position="337"/>
        <end position="358"/>
    </location>
</feature>
<dbReference type="Pfam" id="PF01554">
    <property type="entry name" value="MatE"/>
    <property type="match status" value="2"/>
</dbReference>
<feature type="transmembrane region" description="Helical" evidence="2">
    <location>
        <begin position="21"/>
        <end position="41"/>
    </location>
</feature>
<feature type="transmembrane region" description="Helical" evidence="2">
    <location>
        <begin position="205"/>
        <end position="227"/>
    </location>
</feature>
<dbReference type="NCBIfam" id="TIGR00797">
    <property type="entry name" value="matE"/>
    <property type="match status" value="1"/>
</dbReference>
<dbReference type="InterPro" id="IPR050222">
    <property type="entry name" value="MATE_MdtK"/>
</dbReference>
<dbReference type="PANTHER" id="PTHR43298">
    <property type="entry name" value="MULTIDRUG RESISTANCE PROTEIN NORM-RELATED"/>
    <property type="match status" value="1"/>
</dbReference>
<feature type="transmembrane region" description="Helical" evidence="2">
    <location>
        <begin position="102"/>
        <end position="124"/>
    </location>
</feature>
<dbReference type="Proteomes" id="UP000823914">
    <property type="component" value="Unassembled WGS sequence"/>
</dbReference>
<dbReference type="GO" id="GO:0015297">
    <property type="term" value="F:antiporter activity"/>
    <property type="evidence" value="ECO:0007669"/>
    <property type="project" value="InterPro"/>
</dbReference>
<evidence type="ECO:0000313" key="4">
    <source>
        <dbReference type="Proteomes" id="UP000823914"/>
    </source>
</evidence>
<accession>A0A9E2L311</accession>